<comment type="similarity">
    <text evidence="10">Belongs to the insect chemoreceptor superfamily. Heteromeric odorant receptor channel (TC 1.A.69) family.</text>
</comment>
<evidence type="ECO:0000256" key="5">
    <source>
        <dbReference type="ARBA" id="ARBA00022725"/>
    </source>
</evidence>
<evidence type="ECO:0000256" key="9">
    <source>
        <dbReference type="ARBA" id="ARBA00023224"/>
    </source>
</evidence>
<proteinExistence type="inferred from homology"/>
<keyword evidence="5 10" id="KW-0552">Olfaction</keyword>
<keyword evidence="9 10" id="KW-0807">Transducer</keyword>
<dbReference type="CTD" id="34236"/>
<keyword evidence="11" id="KW-1185">Reference proteome</keyword>
<keyword evidence="8 10" id="KW-0675">Receptor</keyword>
<feature type="transmembrane region" description="Helical" evidence="10">
    <location>
        <begin position="279"/>
        <end position="300"/>
    </location>
</feature>
<feature type="transmembrane region" description="Helical" evidence="10">
    <location>
        <begin position="66"/>
        <end position="84"/>
    </location>
</feature>
<evidence type="ECO:0000313" key="12">
    <source>
        <dbReference type="RefSeq" id="XP_023162565.1"/>
    </source>
</evidence>
<keyword evidence="3 10" id="KW-0716">Sensory transduction</keyword>
<dbReference type="KEGG" id="dhe:111593780"/>
<dbReference type="GeneID" id="111593780"/>
<protein>
    <recommendedName>
        <fullName evidence="10">Odorant receptor</fullName>
    </recommendedName>
</protein>
<keyword evidence="7 10" id="KW-0472">Membrane</keyword>
<keyword evidence="2" id="KW-1003">Cell membrane</keyword>
<dbReference type="Pfam" id="PF02949">
    <property type="entry name" value="7tm_6"/>
    <property type="match status" value="1"/>
</dbReference>
<dbReference type="InterPro" id="IPR004117">
    <property type="entry name" value="7tm6_olfct_rcpt"/>
</dbReference>
<evidence type="ECO:0000256" key="7">
    <source>
        <dbReference type="ARBA" id="ARBA00023136"/>
    </source>
</evidence>
<dbReference type="AlphaFoldDB" id="A0A6J1L7L0"/>
<feature type="transmembrane region" description="Helical" evidence="10">
    <location>
        <begin position="187"/>
        <end position="208"/>
    </location>
</feature>
<evidence type="ECO:0000256" key="6">
    <source>
        <dbReference type="ARBA" id="ARBA00022989"/>
    </source>
</evidence>
<reference evidence="12" key="1">
    <citation type="submission" date="2025-08" db="UniProtKB">
        <authorList>
            <consortium name="RefSeq"/>
        </authorList>
    </citation>
    <scope>IDENTIFICATION</scope>
    <source>
        <strain evidence="12">15085-1641.00</strain>
        <tissue evidence="12">Whole body</tissue>
    </source>
</reference>
<sequence length="375" mass="43372">MELQTMSTPDMPIFGSTLRLMKFWSYLFVHNWRRYVALTPFALINVTQYVDIYLSSEPLDFIIRNVYLAVLFTNTVVRGILLCVHRGRYERFLELLKAFYLQLLSSSDEHIGELIAKTTRLSILIGRINLIMGTCTCIGLVTYPIFGSERVLPYGMYVPGIDKYASPGYEVFFVVQVIMAPMGCCMYIPYTNLIVTFTLFAILMCRVLQHKLRTLRRLRGIRVRDEIIWCIRYQVKLAGLVDAMNDLNTNLHLVEFLCFGAMLCVLLFSLIISPTIGQVVIVSFYMIMIFANSVVLYYVANELYFQSFYISIAAYESNWMDLDIETQKTLKFLIMRSQKPLAILVGGVYPMNLKMLQSLLNVIYSFFTLLRRVYG</sequence>
<dbReference type="RefSeq" id="XP_023162565.1">
    <property type="nucleotide sequence ID" value="XM_023306797.2"/>
</dbReference>
<dbReference type="PANTHER" id="PTHR21137">
    <property type="entry name" value="ODORANT RECEPTOR"/>
    <property type="match status" value="1"/>
</dbReference>
<evidence type="ECO:0000256" key="8">
    <source>
        <dbReference type="ARBA" id="ARBA00023170"/>
    </source>
</evidence>
<dbReference type="GO" id="GO:0005886">
    <property type="term" value="C:plasma membrane"/>
    <property type="evidence" value="ECO:0007669"/>
    <property type="project" value="UniProtKB-SubCell"/>
</dbReference>
<feature type="transmembrane region" description="Helical" evidence="10">
    <location>
        <begin position="124"/>
        <end position="146"/>
    </location>
</feature>
<accession>A0A6J1L7L0</accession>
<keyword evidence="6 10" id="KW-1133">Transmembrane helix</keyword>
<evidence type="ECO:0000256" key="1">
    <source>
        <dbReference type="ARBA" id="ARBA00004651"/>
    </source>
</evidence>
<feature type="transmembrane region" description="Helical" evidence="10">
    <location>
        <begin position="253"/>
        <end position="273"/>
    </location>
</feature>
<evidence type="ECO:0000313" key="11">
    <source>
        <dbReference type="Proteomes" id="UP000504633"/>
    </source>
</evidence>
<comment type="subcellular location">
    <subcellularLocation>
        <location evidence="1 10">Cell membrane</location>
        <topology evidence="1 10">Multi-pass membrane protein</topology>
    </subcellularLocation>
</comment>
<dbReference type="PANTHER" id="PTHR21137:SF3">
    <property type="entry name" value="ODORANT RECEPTOR 30A-RELATED"/>
    <property type="match status" value="1"/>
</dbReference>
<dbReference type="GO" id="GO:0004984">
    <property type="term" value="F:olfactory receptor activity"/>
    <property type="evidence" value="ECO:0007669"/>
    <property type="project" value="InterPro"/>
</dbReference>
<dbReference type="OMA" id="YIPYTNM"/>
<comment type="caution">
    <text evidence="10">Lacks conserved residue(s) required for the propagation of feature annotation.</text>
</comment>
<evidence type="ECO:0000256" key="2">
    <source>
        <dbReference type="ARBA" id="ARBA00022475"/>
    </source>
</evidence>
<evidence type="ECO:0000256" key="4">
    <source>
        <dbReference type="ARBA" id="ARBA00022692"/>
    </source>
</evidence>
<gene>
    <name evidence="12" type="primary">LOC111593780</name>
</gene>
<organism evidence="11 12">
    <name type="scientific">Drosophila hydei</name>
    <name type="common">Fruit fly</name>
    <dbReference type="NCBI Taxonomy" id="7224"/>
    <lineage>
        <taxon>Eukaryota</taxon>
        <taxon>Metazoa</taxon>
        <taxon>Ecdysozoa</taxon>
        <taxon>Arthropoda</taxon>
        <taxon>Hexapoda</taxon>
        <taxon>Insecta</taxon>
        <taxon>Pterygota</taxon>
        <taxon>Neoptera</taxon>
        <taxon>Endopterygota</taxon>
        <taxon>Diptera</taxon>
        <taxon>Brachycera</taxon>
        <taxon>Muscomorpha</taxon>
        <taxon>Ephydroidea</taxon>
        <taxon>Drosophilidae</taxon>
        <taxon>Drosophila</taxon>
    </lineage>
</organism>
<name>A0A6J1L7L0_DROHY</name>
<dbReference type="GO" id="GO:0005549">
    <property type="term" value="F:odorant binding"/>
    <property type="evidence" value="ECO:0007669"/>
    <property type="project" value="InterPro"/>
</dbReference>
<dbReference type="Proteomes" id="UP000504633">
    <property type="component" value="Unplaced"/>
</dbReference>
<evidence type="ECO:0000256" key="10">
    <source>
        <dbReference type="RuleBase" id="RU351113"/>
    </source>
</evidence>
<dbReference type="OrthoDB" id="7677057at2759"/>
<evidence type="ECO:0000256" key="3">
    <source>
        <dbReference type="ARBA" id="ARBA00022606"/>
    </source>
</evidence>
<dbReference type="GO" id="GO:0007165">
    <property type="term" value="P:signal transduction"/>
    <property type="evidence" value="ECO:0007669"/>
    <property type="project" value="UniProtKB-KW"/>
</dbReference>
<keyword evidence="4 10" id="KW-0812">Transmembrane</keyword>